<dbReference type="InParanoid" id="A0A200QC54"/>
<dbReference type="PANTHER" id="PTHR31707">
    <property type="entry name" value="PECTINESTERASE"/>
    <property type="match status" value="1"/>
</dbReference>
<feature type="domain" description="Pectinesterase inhibitor" evidence="9">
    <location>
        <begin position="25"/>
        <end position="174"/>
    </location>
</feature>
<organism evidence="10 11">
    <name type="scientific">Macleaya cordata</name>
    <name type="common">Five-seeded plume-poppy</name>
    <name type="synonym">Bocconia cordata</name>
    <dbReference type="NCBI Taxonomy" id="56857"/>
    <lineage>
        <taxon>Eukaryota</taxon>
        <taxon>Viridiplantae</taxon>
        <taxon>Streptophyta</taxon>
        <taxon>Embryophyta</taxon>
        <taxon>Tracheophyta</taxon>
        <taxon>Spermatophyta</taxon>
        <taxon>Magnoliopsida</taxon>
        <taxon>Ranunculales</taxon>
        <taxon>Papaveraceae</taxon>
        <taxon>Papaveroideae</taxon>
        <taxon>Macleaya</taxon>
    </lineage>
</organism>
<dbReference type="GO" id="GO:0004857">
    <property type="term" value="F:enzyme inhibitor activity"/>
    <property type="evidence" value="ECO:0007669"/>
    <property type="project" value="InterPro"/>
</dbReference>
<dbReference type="GO" id="GO:0042545">
    <property type="term" value="P:cell wall modification"/>
    <property type="evidence" value="ECO:0007669"/>
    <property type="project" value="UniProtKB-UniRule"/>
</dbReference>
<dbReference type="SMART" id="SM00856">
    <property type="entry name" value="PMEI"/>
    <property type="match status" value="1"/>
</dbReference>
<comment type="similarity">
    <text evidence="3">In the C-terminal section; belongs to the pectinesterase family.</text>
</comment>
<dbReference type="Gene3D" id="2.160.20.10">
    <property type="entry name" value="Single-stranded right-handed beta-helix, Pectin lyase-like"/>
    <property type="match status" value="1"/>
</dbReference>
<dbReference type="InterPro" id="IPR018040">
    <property type="entry name" value="Pectinesterase_Tyr_AS"/>
</dbReference>
<keyword evidence="7" id="KW-0134">Cell wall</keyword>
<comment type="pathway">
    <text evidence="1 7">Glycan metabolism; pectin degradation; 2-dehydro-3-deoxy-D-gluconate from pectin: step 1/5.</text>
</comment>
<evidence type="ECO:0000259" key="8">
    <source>
        <dbReference type="SMART" id="SM00722"/>
    </source>
</evidence>
<dbReference type="FunFam" id="2.160.20.10:FF:000001">
    <property type="entry name" value="Pectinesterase"/>
    <property type="match status" value="1"/>
</dbReference>
<dbReference type="GO" id="GO:0030599">
    <property type="term" value="F:pectinesterase activity"/>
    <property type="evidence" value="ECO:0007669"/>
    <property type="project" value="UniProtKB-UniRule"/>
</dbReference>
<dbReference type="OMA" id="QWDGNFA"/>
<comment type="subcellular location">
    <subcellularLocation>
        <location evidence="7">Secreted</location>
        <location evidence="7">Cell wall</location>
    </subcellularLocation>
</comment>
<feature type="chain" id="PRO_5011823729" description="Pectinesterase" evidence="7">
    <location>
        <begin position="21"/>
        <end position="528"/>
    </location>
</feature>
<evidence type="ECO:0000313" key="11">
    <source>
        <dbReference type="Proteomes" id="UP000195402"/>
    </source>
</evidence>
<proteinExistence type="inferred from homology"/>
<dbReference type="OrthoDB" id="2019149at2759"/>
<dbReference type="InterPro" id="IPR006633">
    <property type="entry name" value="Carb-bd_sugar_hydrolysis-dom"/>
</dbReference>
<dbReference type="InterPro" id="IPR000070">
    <property type="entry name" value="Pectinesterase_cat"/>
</dbReference>
<keyword evidence="11" id="KW-1185">Reference proteome</keyword>
<dbReference type="SUPFAM" id="SSF101148">
    <property type="entry name" value="Plant invertase/pectin methylesterase inhibitor"/>
    <property type="match status" value="1"/>
</dbReference>
<dbReference type="Pfam" id="PF04043">
    <property type="entry name" value="PMEI"/>
    <property type="match status" value="1"/>
</dbReference>
<accession>A0A200QC54</accession>
<keyword evidence="7" id="KW-0732">Signal</keyword>
<gene>
    <name evidence="10" type="ORF">BVC80_1729g6</name>
</gene>
<dbReference type="PROSITE" id="PS00503">
    <property type="entry name" value="PECTINESTERASE_2"/>
    <property type="match status" value="1"/>
</dbReference>
<dbReference type="PROSITE" id="PS00800">
    <property type="entry name" value="PECTINESTERASE_1"/>
    <property type="match status" value="1"/>
</dbReference>
<comment type="caution">
    <text evidence="10">The sequence shown here is derived from an EMBL/GenBank/DDBJ whole genome shotgun (WGS) entry which is preliminary data.</text>
</comment>
<evidence type="ECO:0000256" key="5">
    <source>
        <dbReference type="ARBA" id="ARBA00023085"/>
    </source>
</evidence>
<dbReference type="InterPro" id="IPR006501">
    <property type="entry name" value="Pectinesterase_inhib_dom"/>
</dbReference>
<comment type="similarity">
    <text evidence="2">In the N-terminal section; belongs to the PMEI family.</text>
</comment>
<dbReference type="AlphaFoldDB" id="A0A200QC54"/>
<dbReference type="CDD" id="cd15798">
    <property type="entry name" value="PMEI-like_3"/>
    <property type="match status" value="1"/>
</dbReference>
<dbReference type="GO" id="GO:0045490">
    <property type="term" value="P:pectin catabolic process"/>
    <property type="evidence" value="ECO:0007669"/>
    <property type="project" value="UniProtKB-UniRule"/>
</dbReference>
<protein>
    <recommendedName>
        <fullName evidence="7">Pectinesterase</fullName>
        <ecNumber evidence="7">3.1.1.11</ecNumber>
    </recommendedName>
</protein>
<dbReference type="SUPFAM" id="SSF51126">
    <property type="entry name" value="Pectin lyase-like"/>
    <property type="match status" value="1"/>
</dbReference>
<keyword evidence="4 7" id="KW-0378">Hydrolase</keyword>
<dbReference type="EMBL" id="MVGT01002363">
    <property type="protein sequence ID" value="OVA08063.1"/>
    <property type="molecule type" value="Genomic_DNA"/>
</dbReference>
<reference evidence="10 11" key="1">
    <citation type="journal article" date="2017" name="Mol. Plant">
        <title>The Genome of Medicinal Plant Macleaya cordata Provides New Insights into Benzylisoquinoline Alkaloids Metabolism.</title>
        <authorList>
            <person name="Liu X."/>
            <person name="Liu Y."/>
            <person name="Huang P."/>
            <person name="Ma Y."/>
            <person name="Qing Z."/>
            <person name="Tang Q."/>
            <person name="Cao H."/>
            <person name="Cheng P."/>
            <person name="Zheng Y."/>
            <person name="Yuan Z."/>
            <person name="Zhou Y."/>
            <person name="Liu J."/>
            <person name="Tang Z."/>
            <person name="Zhuo Y."/>
            <person name="Zhang Y."/>
            <person name="Yu L."/>
            <person name="Huang J."/>
            <person name="Yang P."/>
            <person name="Peng Q."/>
            <person name="Zhang J."/>
            <person name="Jiang W."/>
            <person name="Zhang Z."/>
            <person name="Lin K."/>
            <person name="Ro D.K."/>
            <person name="Chen X."/>
            <person name="Xiong X."/>
            <person name="Shang Y."/>
            <person name="Huang S."/>
            <person name="Zeng J."/>
        </authorList>
    </citation>
    <scope>NUCLEOTIDE SEQUENCE [LARGE SCALE GENOMIC DNA]</scope>
    <source>
        <strain evidence="11">cv. BLH2017</strain>
        <tissue evidence="10">Root</tissue>
    </source>
</reference>
<keyword evidence="7" id="KW-0964">Secreted</keyword>
<evidence type="ECO:0000259" key="9">
    <source>
        <dbReference type="SMART" id="SM00856"/>
    </source>
</evidence>
<dbReference type="InterPro" id="IPR012334">
    <property type="entry name" value="Pectin_lyas_fold"/>
</dbReference>
<keyword evidence="5 7" id="KW-0063">Aspartyl esterase</keyword>
<comment type="function">
    <text evidence="7">Acts in the modification of cell walls via demethylesterification of cell wall pectin.</text>
</comment>
<dbReference type="InterPro" id="IPR011050">
    <property type="entry name" value="Pectin_lyase_fold/virulence"/>
</dbReference>
<evidence type="ECO:0000256" key="6">
    <source>
        <dbReference type="PROSITE-ProRule" id="PRU10040"/>
    </source>
</evidence>
<dbReference type="NCBIfam" id="TIGR01614">
    <property type="entry name" value="PME_inhib"/>
    <property type="match status" value="1"/>
</dbReference>
<dbReference type="Proteomes" id="UP000195402">
    <property type="component" value="Unassembled WGS sequence"/>
</dbReference>
<dbReference type="SMART" id="SM00722">
    <property type="entry name" value="CASH"/>
    <property type="match status" value="1"/>
</dbReference>
<feature type="domain" description="Carbohydrate-binding/sugar hydrolysis" evidence="8">
    <location>
        <begin position="250"/>
        <end position="416"/>
    </location>
</feature>
<sequence>MVTLFRLFVTLLSFFSFVSATISVDVPNNMNWWCNKTPYPDACKDFIGSSHSSHRYFVPKTKSEFRKMAVQVAMDRALRAESNTKLLGKKCRNEKEKAAWADCLELYQNTVLQLNKTMDPNRKCTNFEAQTWLSTALTNLETCKTGFIELGVSDFMLPLMANNVSKLICNTLAINKLPSDDQDKQESYNKYGFPSWVSAGDRKLLQATSPASRANIVVAQDGSGNFRTIQAALDAAKNQRSGTSRFIIYVKPGTYRENIQIGNNMKNIMLIGDSMRNTIITGSRSVRGGSTTFNSATVAVTGEGFIAQGITFRNTAGPQNHQAVALRSGSDLSVFYRCGFEGYQDTLYVHSQRQFYKDCYIYGTVDFIFGNAAVVLQNCMIYARRPMDGQTIAVTAQGRTDPNQNTGISIHNSRVMAGSDLRPVLSSFKTYLGRPWKQYSRTVFLQTYLDTLVNPAGWLEWDGNFALNTLYYGEYKNSGPGSSTARRVKWRGYRIITNPSEASRFTVGNFISGGSWLPATNVPYTSGL</sequence>
<dbReference type="FunCoup" id="A0A200QC54">
    <property type="interactions" value="170"/>
</dbReference>
<evidence type="ECO:0000313" key="10">
    <source>
        <dbReference type="EMBL" id="OVA08063.1"/>
    </source>
</evidence>
<dbReference type="InterPro" id="IPR033131">
    <property type="entry name" value="Pectinesterase_Asp_AS"/>
</dbReference>
<name>A0A200QC54_MACCD</name>
<dbReference type="InterPro" id="IPR035513">
    <property type="entry name" value="Invertase/methylesterase_inhib"/>
</dbReference>
<evidence type="ECO:0000256" key="3">
    <source>
        <dbReference type="ARBA" id="ARBA00007786"/>
    </source>
</evidence>
<dbReference type="EC" id="3.1.1.11" evidence="7"/>
<keyword evidence="7" id="KW-0961">Cell wall biogenesis/degradation</keyword>
<evidence type="ECO:0000256" key="2">
    <source>
        <dbReference type="ARBA" id="ARBA00006027"/>
    </source>
</evidence>
<dbReference type="UniPathway" id="UPA00545">
    <property type="reaction ID" value="UER00823"/>
</dbReference>
<feature type="signal peptide" evidence="7">
    <location>
        <begin position="1"/>
        <end position="20"/>
    </location>
</feature>
<dbReference type="Gene3D" id="1.20.140.40">
    <property type="entry name" value="Invertase/pectin methylesterase inhibitor family protein"/>
    <property type="match status" value="1"/>
</dbReference>
<dbReference type="STRING" id="56857.A0A200QC54"/>
<evidence type="ECO:0000256" key="4">
    <source>
        <dbReference type="ARBA" id="ARBA00022801"/>
    </source>
</evidence>
<evidence type="ECO:0000256" key="7">
    <source>
        <dbReference type="RuleBase" id="RU000589"/>
    </source>
</evidence>
<evidence type="ECO:0000256" key="1">
    <source>
        <dbReference type="ARBA" id="ARBA00005184"/>
    </source>
</evidence>
<feature type="active site" evidence="6">
    <location>
        <position position="366"/>
    </location>
</feature>
<dbReference type="Pfam" id="PF01095">
    <property type="entry name" value="Pectinesterase"/>
    <property type="match status" value="1"/>
</dbReference>
<comment type="catalytic activity">
    <reaction evidence="7">
        <text>[(1-&gt;4)-alpha-D-galacturonosyl methyl ester](n) + n H2O = [(1-&gt;4)-alpha-D-galacturonosyl](n) + n methanol + n H(+)</text>
        <dbReference type="Rhea" id="RHEA:22380"/>
        <dbReference type="Rhea" id="RHEA-COMP:14570"/>
        <dbReference type="Rhea" id="RHEA-COMP:14573"/>
        <dbReference type="ChEBI" id="CHEBI:15377"/>
        <dbReference type="ChEBI" id="CHEBI:15378"/>
        <dbReference type="ChEBI" id="CHEBI:17790"/>
        <dbReference type="ChEBI" id="CHEBI:140522"/>
        <dbReference type="ChEBI" id="CHEBI:140523"/>
        <dbReference type="EC" id="3.1.1.11"/>
    </reaction>
</comment>